<keyword evidence="2" id="KW-1185">Reference proteome</keyword>
<reference evidence="1" key="2">
    <citation type="submission" date="2015-06" db="UniProtKB">
        <authorList>
            <consortium name="EnsemblProtists"/>
        </authorList>
    </citation>
    <scope>IDENTIFICATION</scope>
    <source>
        <strain evidence="1">Emoy2</strain>
    </source>
</reference>
<dbReference type="InParanoid" id="M4C3R3"/>
<dbReference type="OMA" id="WTIRIES"/>
<dbReference type="EMBL" id="JH598173">
    <property type="status" value="NOT_ANNOTATED_CDS"/>
    <property type="molecule type" value="Genomic_DNA"/>
</dbReference>
<sequence>MEIVHRFGELSGLWVQQKKSVLIMLNMAVDLADYAGIPVLRHGDTTRYLGYQVGTGDLVGANWALRIRSIRSALRQQLPSLRVWPSGFCC</sequence>
<dbReference type="VEuPathDB" id="FungiDB:HpaG813731"/>
<evidence type="ECO:0000313" key="2">
    <source>
        <dbReference type="Proteomes" id="UP000011713"/>
    </source>
</evidence>
<reference evidence="2" key="1">
    <citation type="journal article" date="2010" name="Science">
        <title>Signatures of adaptation to obligate biotrophy in the Hyaloperonospora arabidopsidis genome.</title>
        <authorList>
            <person name="Baxter L."/>
            <person name="Tripathy S."/>
            <person name="Ishaque N."/>
            <person name="Boot N."/>
            <person name="Cabral A."/>
            <person name="Kemen E."/>
            <person name="Thines M."/>
            <person name="Ah-Fong A."/>
            <person name="Anderson R."/>
            <person name="Badejoko W."/>
            <person name="Bittner-Eddy P."/>
            <person name="Boore J.L."/>
            <person name="Chibucos M.C."/>
            <person name="Coates M."/>
            <person name="Dehal P."/>
            <person name="Delehaunty K."/>
            <person name="Dong S."/>
            <person name="Downton P."/>
            <person name="Dumas B."/>
            <person name="Fabro G."/>
            <person name="Fronick C."/>
            <person name="Fuerstenberg S.I."/>
            <person name="Fulton L."/>
            <person name="Gaulin E."/>
            <person name="Govers F."/>
            <person name="Hughes L."/>
            <person name="Humphray S."/>
            <person name="Jiang R.H."/>
            <person name="Judelson H."/>
            <person name="Kamoun S."/>
            <person name="Kyung K."/>
            <person name="Meijer H."/>
            <person name="Minx P."/>
            <person name="Morris P."/>
            <person name="Nelson J."/>
            <person name="Phuntumart V."/>
            <person name="Qutob D."/>
            <person name="Rehmany A."/>
            <person name="Rougon-Cardoso A."/>
            <person name="Ryden P."/>
            <person name="Torto-Alalibo T."/>
            <person name="Studholme D."/>
            <person name="Wang Y."/>
            <person name="Win J."/>
            <person name="Wood J."/>
            <person name="Clifton S.W."/>
            <person name="Rogers J."/>
            <person name="Van den Ackerveken G."/>
            <person name="Jones J.D."/>
            <person name="McDowell J.M."/>
            <person name="Beynon J."/>
            <person name="Tyler B.M."/>
        </authorList>
    </citation>
    <scope>NUCLEOTIDE SEQUENCE [LARGE SCALE GENOMIC DNA]</scope>
    <source>
        <strain evidence="2">Emoy2</strain>
    </source>
</reference>
<name>M4C3R3_HYAAE</name>
<organism evidence="1 2">
    <name type="scientific">Hyaloperonospora arabidopsidis (strain Emoy2)</name>
    <name type="common">Downy mildew agent</name>
    <name type="synonym">Peronospora arabidopsidis</name>
    <dbReference type="NCBI Taxonomy" id="559515"/>
    <lineage>
        <taxon>Eukaryota</taxon>
        <taxon>Sar</taxon>
        <taxon>Stramenopiles</taxon>
        <taxon>Oomycota</taxon>
        <taxon>Peronosporomycetes</taxon>
        <taxon>Peronosporales</taxon>
        <taxon>Peronosporaceae</taxon>
        <taxon>Hyaloperonospora</taxon>
    </lineage>
</organism>
<protein>
    <recommendedName>
        <fullName evidence="3">RxLR effector candidate protein</fullName>
    </recommendedName>
</protein>
<accession>M4C3R3</accession>
<evidence type="ECO:0008006" key="3">
    <source>
        <dbReference type="Google" id="ProtNLM"/>
    </source>
</evidence>
<dbReference type="Proteomes" id="UP000011713">
    <property type="component" value="Unassembled WGS sequence"/>
</dbReference>
<dbReference type="EnsemblProtists" id="HpaT813731">
    <property type="protein sequence ID" value="HpaP813731"/>
    <property type="gene ID" value="HpaG813731"/>
</dbReference>
<proteinExistence type="predicted"/>
<dbReference type="HOGENOM" id="CLU_2445483_0_0_1"/>
<dbReference type="AlphaFoldDB" id="M4C3R3"/>
<evidence type="ECO:0000313" key="1">
    <source>
        <dbReference type="EnsemblProtists" id="HpaP813731"/>
    </source>
</evidence>